<feature type="domain" description="SHSP" evidence="3">
    <location>
        <begin position="34"/>
        <end position="147"/>
    </location>
</feature>
<evidence type="ECO:0000259" key="3">
    <source>
        <dbReference type="PROSITE" id="PS01031"/>
    </source>
</evidence>
<dbReference type="Proteomes" id="UP000824136">
    <property type="component" value="Unassembled WGS sequence"/>
</dbReference>
<dbReference type="SUPFAM" id="SSF49764">
    <property type="entry name" value="HSP20-like chaperones"/>
    <property type="match status" value="1"/>
</dbReference>
<reference evidence="4" key="1">
    <citation type="submission" date="2020-10" db="EMBL/GenBank/DDBJ databases">
        <authorList>
            <person name="Gilroy R."/>
        </authorList>
    </citation>
    <scope>NUCLEOTIDE SEQUENCE</scope>
    <source>
        <strain evidence="4">CHK33-4379</strain>
    </source>
</reference>
<dbReference type="PROSITE" id="PS01031">
    <property type="entry name" value="SHSP"/>
    <property type="match status" value="1"/>
</dbReference>
<dbReference type="AlphaFoldDB" id="A0A9D1KKB9"/>
<dbReference type="InterPro" id="IPR008978">
    <property type="entry name" value="HSP20-like_chaperone"/>
</dbReference>
<evidence type="ECO:0000256" key="2">
    <source>
        <dbReference type="RuleBase" id="RU003616"/>
    </source>
</evidence>
<evidence type="ECO:0000256" key="1">
    <source>
        <dbReference type="PROSITE-ProRule" id="PRU00285"/>
    </source>
</evidence>
<dbReference type="InterPro" id="IPR002068">
    <property type="entry name" value="A-crystallin/Hsp20_dom"/>
</dbReference>
<dbReference type="Gene3D" id="2.60.40.790">
    <property type="match status" value="1"/>
</dbReference>
<proteinExistence type="inferred from homology"/>
<comment type="caution">
    <text evidence="4">The sequence shown here is derived from an EMBL/GenBank/DDBJ whole genome shotgun (WGS) entry which is preliminary data.</text>
</comment>
<name>A0A9D1KKB9_9FIRM</name>
<comment type="similarity">
    <text evidence="1 2">Belongs to the small heat shock protein (HSP20) family.</text>
</comment>
<dbReference type="PANTHER" id="PTHR11527">
    <property type="entry name" value="HEAT-SHOCK PROTEIN 20 FAMILY MEMBER"/>
    <property type="match status" value="1"/>
</dbReference>
<evidence type="ECO:0000313" key="4">
    <source>
        <dbReference type="EMBL" id="HIT59075.1"/>
    </source>
</evidence>
<accession>A0A9D1KKB9</accession>
<gene>
    <name evidence="4" type="ORF">IAC39_05155</name>
</gene>
<protein>
    <submittedName>
        <fullName evidence="4">Hsp20/alpha crystallin family protein</fullName>
    </submittedName>
</protein>
<dbReference type="Pfam" id="PF00011">
    <property type="entry name" value="HSP20"/>
    <property type="match status" value="1"/>
</dbReference>
<dbReference type="InterPro" id="IPR031107">
    <property type="entry name" value="Small_HSP"/>
</dbReference>
<dbReference type="EMBL" id="DVLL01000019">
    <property type="protein sequence ID" value="HIT59075.1"/>
    <property type="molecule type" value="Genomic_DNA"/>
</dbReference>
<reference evidence="4" key="2">
    <citation type="journal article" date="2021" name="PeerJ">
        <title>Extensive microbial diversity within the chicken gut microbiome revealed by metagenomics and culture.</title>
        <authorList>
            <person name="Gilroy R."/>
            <person name="Ravi A."/>
            <person name="Getino M."/>
            <person name="Pursley I."/>
            <person name="Horton D.L."/>
            <person name="Alikhan N.F."/>
            <person name="Baker D."/>
            <person name="Gharbi K."/>
            <person name="Hall N."/>
            <person name="Watson M."/>
            <person name="Adriaenssens E.M."/>
            <person name="Foster-Nyarko E."/>
            <person name="Jarju S."/>
            <person name="Secka A."/>
            <person name="Antonio M."/>
            <person name="Oren A."/>
            <person name="Chaudhuri R.R."/>
            <person name="La Ragione R."/>
            <person name="Hildebrand F."/>
            <person name="Pallen M.J."/>
        </authorList>
    </citation>
    <scope>NUCLEOTIDE SEQUENCE</scope>
    <source>
        <strain evidence="4">CHK33-4379</strain>
    </source>
</reference>
<organism evidence="4 5">
    <name type="scientific">Candidatus Faeciplasma pullistercoris</name>
    <dbReference type="NCBI Taxonomy" id="2840800"/>
    <lineage>
        <taxon>Bacteria</taxon>
        <taxon>Bacillati</taxon>
        <taxon>Bacillota</taxon>
        <taxon>Clostridia</taxon>
        <taxon>Eubacteriales</taxon>
        <taxon>Oscillospiraceae</taxon>
        <taxon>Oscillospiraceae incertae sedis</taxon>
        <taxon>Candidatus Faeciplasma</taxon>
    </lineage>
</organism>
<sequence length="147" mass="17098">MIMLVPYVRRNNSLSAFDPFRELDELERAFFGNHETKMAAFSTDIKDKGDHFVLEADLPGVEKENIKLDLTDNVLTISAERHSEYEENDKKHNYVRCERSYGSYQRSFDTTGIDTEHIEAEFNNGVLKLTLPKIKEVKPESKRLEIK</sequence>
<evidence type="ECO:0000313" key="5">
    <source>
        <dbReference type="Proteomes" id="UP000824136"/>
    </source>
</evidence>
<dbReference type="CDD" id="cd06471">
    <property type="entry name" value="ACD_LpsHSP_like"/>
    <property type="match status" value="1"/>
</dbReference>